<dbReference type="Pfam" id="PF01081">
    <property type="entry name" value="Aldolase"/>
    <property type="match status" value="1"/>
</dbReference>
<comment type="pathway">
    <text evidence="1">Carbohydrate acid metabolism.</text>
</comment>
<dbReference type="InterPro" id="IPR031338">
    <property type="entry name" value="KDPG/KHG_AS_2"/>
</dbReference>
<comment type="subunit">
    <text evidence="3">Homotrimer.</text>
</comment>
<dbReference type="PROSITE" id="PS00160">
    <property type="entry name" value="ALDOLASE_KDPG_KHG_2"/>
    <property type="match status" value="1"/>
</dbReference>
<dbReference type="RefSeq" id="WP_060777675.1">
    <property type="nucleotide sequence ID" value="NZ_CAJHLF010000001.1"/>
</dbReference>
<dbReference type="GeneID" id="35768405"/>
<accession>A0A0X8FD71</accession>
<dbReference type="CDD" id="cd00452">
    <property type="entry name" value="KDPG_aldolase"/>
    <property type="match status" value="1"/>
</dbReference>
<dbReference type="AlphaFoldDB" id="A0A0X8FD71"/>
<dbReference type="PANTHER" id="PTHR30246">
    <property type="entry name" value="2-KETO-3-DEOXY-6-PHOSPHOGLUCONATE ALDOLASE"/>
    <property type="match status" value="1"/>
</dbReference>
<name>A0A0X8FD71_9LACT</name>
<dbReference type="Proteomes" id="UP000594771">
    <property type="component" value="Chromosome"/>
</dbReference>
<dbReference type="NCBIfam" id="TIGR01182">
    <property type="entry name" value="eda"/>
    <property type="match status" value="1"/>
</dbReference>
<dbReference type="InterPro" id="IPR000887">
    <property type="entry name" value="Aldlse_KDPG_KHG"/>
</dbReference>
<dbReference type="EC" id="4.1.2.14" evidence="7"/>
<dbReference type="OrthoDB" id="9802667at2"/>
<dbReference type="Proteomes" id="UP001069145">
    <property type="component" value="Unassembled WGS sequence"/>
</dbReference>
<dbReference type="InterPro" id="IPR013785">
    <property type="entry name" value="Aldolase_TIM"/>
</dbReference>
<dbReference type="EMBL" id="CP065662">
    <property type="protein sequence ID" value="QPS01499.1"/>
    <property type="molecule type" value="Genomic_DNA"/>
</dbReference>
<proteinExistence type="inferred from homology"/>
<dbReference type="EC" id="4.1.3.16" evidence="7"/>
<evidence type="ECO:0000313" key="8">
    <source>
        <dbReference type="Proteomes" id="UP000594771"/>
    </source>
</evidence>
<dbReference type="SUPFAM" id="SSF51569">
    <property type="entry name" value="Aldolase"/>
    <property type="match status" value="1"/>
</dbReference>
<dbReference type="GO" id="GO:0008675">
    <property type="term" value="F:2-dehydro-3-deoxy-phosphogluconate aldolase activity"/>
    <property type="evidence" value="ECO:0007669"/>
    <property type="project" value="UniProtKB-EC"/>
</dbReference>
<dbReference type="KEGG" id="aun:AWM73_01025"/>
<keyword evidence="5" id="KW-0119">Carbohydrate metabolism</keyword>
<evidence type="ECO:0000313" key="9">
    <source>
        <dbReference type="Proteomes" id="UP001069145"/>
    </source>
</evidence>
<evidence type="ECO:0000313" key="6">
    <source>
        <dbReference type="EMBL" id="MCY3053273.1"/>
    </source>
</evidence>
<sequence length="208" mass="22347">MTETFKERLGKEQLLPLYTVNDLGSVALAEAVLSENNLSFIEVTYRSDLASQAIQQLSDRGKLVVGAGTVRDLDTAKDAVDHGAQFIVSPGLSVEVVDYCLKQDIPVFPGAVTPSEIMQAMDLGLDVVKFFPANVYGGQSAIKSLAGPFFDIQFIPTGGVNSDNFTDYLANDSVLAVGGSFILSEKEILKDEGQTASDKLADLQKQLH</sequence>
<gene>
    <name evidence="7" type="primary">eda</name>
    <name evidence="7" type="ORF">I6G68_09030</name>
    <name evidence="6" type="ORF">ODY43_04635</name>
</gene>
<organism evidence="7 8">
    <name type="scientific">Aerococcus urinae</name>
    <dbReference type="NCBI Taxonomy" id="1376"/>
    <lineage>
        <taxon>Bacteria</taxon>
        <taxon>Bacillati</taxon>
        <taxon>Bacillota</taxon>
        <taxon>Bacilli</taxon>
        <taxon>Lactobacillales</taxon>
        <taxon>Aerococcaceae</taxon>
        <taxon>Aerococcus</taxon>
    </lineage>
</organism>
<keyword evidence="9" id="KW-1185">Reference proteome</keyword>
<dbReference type="GO" id="GO:0008700">
    <property type="term" value="F:(R,S)-4-hydroxy-2-oxoglutarate aldolase activity"/>
    <property type="evidence" value="ECO:0007669"/>
    <property type="project" value="UniProtKB-EC"/>
</dbReference>
<evidence type="ECO:0000256" key="2">
    <source>
        <dbReference type="ARBA" id="ARBA00006906"/>
    </source>
</evidence>
<dbReference type="Gene3D" id="3.20.20.70">
    <property type="entry name" value="Aldolase class I"/>
    <property type="match status" value="1"/>
</dbReference>
<evidence type="ECO:0000313" key="7">
    <source>
        <dbReference type="EMBL" id="QPS01499.1"/>
    </source>
</evidence>
<evidence type="ECO:0000256" key="1">
    <source>
        <dbReference type="ARBA" id="ARBA00004761"/>
    </source>
</evidence>
<keyword evidence="4 7" id="KW-0456">Lyase</keyword>
<dbReference type="EMBL" id="JAOTML010000004">
    <property type="protein sequence ID" value="MCY3053273.1"/>
    <property type="molecule type" value="Genomic_DNA"/>
</dbReference>
<comment type="similarity">
    <text evidence="2">Belongs to the KHG/KDPG aldolase family.</text>
</comment>
<reference evidence="6" key="2">
    <citation type="submission" date="2022-09" db="EMBL/GenBank/DDBJ databases">
        <title>Aerococcus urinae taxonomy study.</title>
        <authorList>
            <person name="Christensen J."/>
            <person name="Senneby E."/>
        </authorList>
    </citation>
    <scope>NUCLEOTIDE SEQUENCE</scope>
    <source>
        <strain evidence="6">NLD-066-U95</strain>
    </source>
</reference>
<evidence type="ECO:0000256" key="3">
    <source>
        <dbReference type="ARBA" id="ARBA00011233"/>
    </source>
</evidence>
<protein>
    <submittedName>
        <fullName evidence="7">Bifunctional 4-hydroxy-2-oxoglutarate aldolase/2-dehydro-3-deoxy-phosphogluconate aldolase</fullName>
        <ecNumber evidence="7">4.1.2.14</ecNumber>
        <ecNumber evidence="7">4.1.3.16</ecNumber>
    </submittedName>
</protein>
<evidence type="ECO:0000256" key="5">
    <source>
        <dbReference type="ARBA" id="ARBA00023277"/>
    </source>
</evidence>
<evidence type="ECO:0000256" key="4">
    <source>
        <dbReference type="ARBA" id="ARBA00023239"/>
    </source>
</evidence>
<reference evidence="7 8" key="1">
    <citation type="submission" date="2020-12" db="EMBL/GenBank/DDBJ databases">
        <title>FDA dAtabase for Regulatory Grade micrObial Sequences (FDA-ARGOS): Supporting development and validation of Infectious Disease Dx tests.</title>
        <authorList>
            <person name="Sproer C."/>
            <person name="Gronow S."/>
            <person name="Severitt S."/>
            <person name="Schroder I."/>
            <person name="Tallon L."/>
            <person name="Sadzewicz L."/>
            <person name="Zhao X."/>
            <person name="Boylan J."/>
            <person name="Ott S."/>
            <person name="Bowen H."/>
            <person name="Vavikolanu K."/>
            <person name="Mehta A."/>
            <person name="Aluvathingal J."/>
            <person name="Nadendla S."/>
            <person name="Lowell S."/>
            <person name="Myers T."/>
            <person name="Yan Y."/>
            <person name="Sichtig H."/>
        </authorList>
    </citation>
    <scope>NUCLEOTIDE SEQUENCE [LARGE SCALE GENOMIC DNA]</scope>
    <source>
        <strain evidence="7 8">FDAARGOS_911</strain>
    </source>
</reference>
<dbReference type="PANTHER" id="PTHR30246:SF1">
    <property type="entry name" value="2-DEHYDRO-3-DEOXY-6-PHOSPHOGALACTONATE ALDOLASE-RELATED"/>
    <property type="match status" value="1"/>
</dbReference>